<dbReference type="GO" id="GO:0006886">
    <property type="term" value="P:intracellular protein transport"/>
    <property type="evidence" value="ECO:0007669"/>
    <property type="project" value="InterPro"/>
</dbReference>
<feature type="compositionally biased region" description="Gly residues" evidence="1">
    <location>
        <begin position="101"/>
        <end position="110"/>
    </location>
</feature>
<dbReference type="Pfam" id="PF04841">
    <property type="entry name" value="Vps16_N"/>
    <property type="match status" value="1"/>
</dbReference>
<name>A0A9N8M1R8_9BASI</name>
<feature type="compositionally biased region" description="Low complexity" evidence="1">
    <location>
        <begin position="111"/>
        <end position="129"/>
    </location>
</feature>
<dbReference type="EMBL" id="CAJHJF010007730">
    <property type="protein sequence ID" value="CAD6964580.1"/>
    <property type="molecule type" value="Genomic_DNA"/>
</dbReference>
<dbReference type="GO" id="GO:0003779">
    <property type="term" value="F:actin binding"/>
    <property type="evidence" value="ECO:0007669"/>
    <property type="project" value="TreeGrafter"/>
</dbReference>
<reference evidence="3 4" key="1">
    <citation type="submission" date="2020-10" db="EMBL/GenBank/DDBJ databases">
        <authorList>
            <person name="Sedaghatjoo S."/>
        </authorList>
    </citation>
    <scope>NUCLEOTIDE SEQUENCE [LARGE SCALE GENOMIC DNA]</scope>
    <source>
        <strain evidence="3 4">LLFL</strain>
    </source>
</reference>
<evidence type="ECO:0000313" key="3">
    <source>
        <dbReference type="EMBL" id="CAD6964580.1"/>
    </source>
</evidence>
<dbReference type="GO" id="GO:0042144">
    <property type="term" value="P:vacuole fusion, non-autophagic"/>
    <property type="evidence" value="ECO:0007669"/>
    <property type="project" value="TreeGrafter"/>
</dbReference>
<dbReference type="InterPro" id="IPR006926">
    <property type="entry name" value="Vps16_N"/>
</dbReference>
<dbReference type="Proteomes" id="UP000836404">
    <property type="component" value="Unassembled WGS sequence"/>
</dbReference>
<dbReference type="PANTHER" id="PTHR12811:SF0">
    <property type="entry name" value="VACUOLAR PROTEIN SORTING-ASSOCIATED PROTEIN 16 HOMOLOG"/>
    <property type="match status" value="1"/>
</dbReference>
<feature type="domain" description="Vps16 N-terminal" evidence="2">
    <location>
        <begin position="3"/>
        <end position="98"/>
    </location>
</feature>
<feature type="region of interest" description="Disordered" evidence="1">
    <location>
        <begin position="101"/>
        <end position="129"/>
    </location>
</feature>
<dbReference type="GO" id="GO:0030897">
    <property type="term" value="C:HOPS complex"/>
    <property type="evidence" value="ECO:0007669"/>
    <property type="project" value="TreeGrafter"/>
</dbReference>
<protein>
    <recommendedName>
        <fullName evidence="2">Vps16 N-terminal domain-containing protein</fullName>
    </recommendedName>
</protein>
<feature type="non-terminal residue" evidence="3">
    <location>
        <position position="212"/>
    </location>
</feature>
<comment type="caution">
    <text evidence="3">The sequence shown here is derived from an EMBL/GenBank/DDBJ whole genome shotgun (WGS) entry which is preliminary data.</text>
</comment>
<feature type="non-terminal residue" evidence="3">
    <location>
        <position position="1"/>
    </location>
</feature>
<sequence length="212" mass="21644">NLSDHILAAAPNGGYLALYRDRSRLAALSHAQPSHLLRPNIQVYTPAGRLIETLPCDPTRKIIALGWTPAEQLAVVLDDGSVRIYTLFAAAPQFTAANGTGTGGPLGGPGASTSAAAATSSSSANPTGSVPVSVTSTCYYVPYSLGQEAADTGIADAQIYNPAPTAFVSLLAHRRTSLGSLDEPAPSPPDINNASGAGIVALTGAGTFLYWP</sequence>
<keyword evidence="4" id="KW-1185">Reference proteome</keyword>
<proteinExistence type="predicted"/>
<organism evidence="3 4">
    <name type="scientific">Tilletia laevis</name>
    <dbReference type="NCBI Taxonomy" id="157183"/>
    <lineage>
        <taxon>Eukaryota</taxon>
        <taxon>Fungi</taxon>
        <taxon>Dikarya</taxon>
        <taxon>Basidiomycota</taxon>
        <taxon>Ustilaginomycotina</taxon>
        <taxon>Exobasidiomycetes</taxon>
        <taxon>Tilletiales</taxon>
        <taxon>Tilletiaceae</taxon>
        <taxon>Tilletia</taxon>
    </lineage>
</organism>
<evidence type="ECO:0000256" key="1">
    <source>
        <dbReference type="SAM" id="MobiDB-lite"/>
    </source>
</evidence>
<dbReference type="InterPro" id="IPR016534">
    <property type="entry name" value="VPS16"/>
</dbReference>
<gene>
    <name evidence="3" type="ORF">JKILLFL_G2533</name>
</gene>
<evidence type="ECO:0000313" key="4">
    <source>
        <dbReference type="Proteomes" id="UP000836404"/>
    </source>
</evidence>
<dbReference type="GO" id="GO:0005768">
    <property type="term" value="C:endosome"/>
    <property type="evidence" value="ECO:0007669"/>
    <property type="project" value="TreeGrafter"/>
</dbReference>
<evidence type="ECO:0000259" key="2">
    <source>
        <dbReference type="Pfam" id="PF04841"/>
    </source>
</evidence>
<dbReference type="GO" id="GO:0016197">
    <property type="term" value="P:endosomal transport"/>
    <property type="evidence" value="ECO:0007669"/>
    <property type="project" value="TreeGrafter"/>
</dbReference>
<dbReference type="AlphaFoldDB" id="A0A9N8M1R8"/>
<accession>A0A9N8M1R8</accession>
<dbReference type="PANTHER" id="PTHR12811">
    <property type="entry name" value="VACUOLAR PROTEIN SORTING VPS16"/>
    <property type="match status" value="1"/>
</dbReference>